<name>A0A8H9KXT3_9MICO</name>
<dbReference type="AlphaFoldDB" id="A0A8H9KXT3"/>
<dbReference type="Proteomes" id="UP000746584">
    <property type="component" value="Unassembled WGS sequence"/>
</dbReference>
<accession>A0A8H9KXT3</accession>
<comment type="caution">
    <text evidence="1">The sequence shown here is derived from an EMBL/GenBank/DDBJ whole genome shotgun (WGS) entry which is preliminary data.</text>
</comment>
<reference evidence="1" key="2">
    <citation type="submission" date="2020-09" db="EMBL/GenBank/DDBJ databases">
        <authorList>
            <person name="Sun Q."/>
            <person name="Ohkuma M."/>
        </authorList>
    </citation>
    <scope>NUCLEOTIDE SEQUENCE</scope>
    <source>
        <strain evidence="1">JCM 1480</strain>
    </source>
</reference>
<protein>
    <submittedName>
        <fullName evidence="1">Uncharacterized protein</fullName>
    </submittedName>
</protein>
<dbReference type="EMBL" id="BMOI01000001">
    <property type="protein sequence ID" value="GGK89610.1"/>
    <property type="molecule type" value="Genomic_DNA"/>
</dbReference>
<organism evidence="1 3">
    <name type="scientific">Curtobacterium luteum</name>
    <dbReference type="NCBI Taxonomy" id="33881"/>
    <lineage>
        <taxon>Bacteria</taxon>
        <taxon>Bacillati</taxon>
        <taxon>Actinomycetota</taxon>
        <taxon>Actinomycetes</taxon>
        <taxon>Micrococcales</taxon>
        <taxon>Microbacteriaceae</taxon>
        <taxon>Curtobacterium</taxon>
    </lineage>
</organism>
<keyword evidence="4" id="KW-1185">Reference proteome</keyword>
<proteinExistence type="predicted"/>
<dbReference type="RefSeq" id="WP_022903220.1">
    <property type="nucleotide sequence ID" value="NZ_BMOI01000001.1"/>
</dbReference>
<evidence type="ECO:0000313" key="1">
    <source>
        <dbReference type="EMBL" id="GGK89610.1"/>
    </source>
</evidence>
<gene>
    <name evidence="1" type="ORF">GCM10009769_04560</name>
    <name evidence="2" type="ORF">JOE58_000800</name>
</gene>
<evidence type="ECO:0000313" key="2">
    <source>
        <dbReference type="EMBL" id="MBM7801549.1"/>
    </source>
</evidence>
<sequence>MTEVHPETTIEHWGGVLVTLDGASGTEWRELPWSLLREALRAHSLGPGGELLVIECRDTDAEDAAVRGRAQVLSLGAGYGVIVELRDDTKDVSLYERIALRDEPRDVLRLTLSPTWTAVVRQAEILSPWQAASVLGWMMPCDVPLLDDYWTSEQALDFWQDVRAGRRRPPV</sequence>
<dbReference type="EMBL" id="JAFBCG010000001">
    <property type="protein sequence ID" value="MBM7801549.1"/>
    <property type="molecule type" value="Genomic_DNA"/>
</dbReference>
<reference evidence="2 4" key="3">
    <citation type="submission" date="2021-01" db="EMBL/GenBank/DDBJ databases">
        <title>Sequencing the genomes of 1000 actinobacteria strains.</title>
        <authorList>
            <person name="Klenk H.-P."/>
        </authorList>
    </citation>
    <scope>NUCLEOTIDE SEQUENCE [LARGE SCALE GENOMIC DNA]</scope>
    <source>
        <strain evidence="2 4">DSM 20542</strain>
    </source>
</reference>
<evidence type="ECO:0000313" key="3">
    <source>
        <dbReference type="Proteomes" id="UP000648535"/>
    </source>
</evidence>
<reference evidence="1" key="1">
    <citation type="journal article" date="2014" name="Int. J. Syst. Evol. Microbiol.">
        <title>Complete genome sequence of Corynebacterium casei LMG S-19264T (=DSM 44701T), isolated from a smear-ripened cheese.</title>
        <authorList>
            <consortium name="US DOE Joint Genome Institute (JGI-PGF)"/>
            <person name="Walter F."/>
            <person name="Albersmeier A."/>
            <person name="Kalinowski J."/>
            <person name="Ruckert C."/>
        </authorList>
    </citation>
    <scope>NUCLEOTIDE SEQUENCE</scope>
    <source>
        <strain evidence="1">JCM 1480</strain>
    </source>
</reference>
<dbReference type="Proteomes" id="UP000648535">
    <property type="component" value="Unassembled WGS sequence"/>
</dbReference>
<evidence type="ECO:0000313" key="4">
    <source>
        <dbReference type="Proteomes" id="UP000746584"/>
    </source>
</evidence>